<dbReference type="RefSeq" id="WP_066462869.1">
    <property type="nucleotide sequence ID" value="NZ_MATO01000022.1"/>
</dbReference>
<dbReference type="SUPFAM" id="SSF46600">
    <property type="entry name" value="C-terminal UvrC-binding domain of UvrB"/>
    <property type="match status" value="1"/>
</dbReference>
<dbReference type="InterPro" id="IPR025542">
    <property type="entry name" value="YacH"/>
</dbReference>
<comment type="caution">
    <text evidence="3">The sequence shown here is derived from an EMBL/GenBank/DDBJ whole genome shotgun (WGS) entry which is preliminary data.</text>
</comment>
<dbReference type="PIRSF" id="PIRSF015034">
    <property type="entry name" value="YacH"/>
    <property type="match status" value="1"/>
</dbReference>
<gene>
    <name evidence="3" type="ORF">A6K76_07815</name>
</gene>
<protein>
    <submittedName>
        <fullName evidence="3">Nucleotide excision repair protein</fullName>
    </submittedName>
</protein>
<dbReference type="Proteomes" id="UP000093482">
    <property type="component" value="Unassembled WGS sequence"/>
</dbReference>
<accession>A0A1C0YXI7</accession>
<keyword evidence="1" id="KW-0175">Coiled coil</keyword>
<dbReference type="EMBL" id="MATO01000022">
    <property type="protein sequence ID" value="OCS91877.1"/>
    <property type="molecule type" value="Genomic_DNA"/>
</dbReference>
<name>A0A1C0YXI7_9BACL</name>
<dbReference type="GO" id="GO:0050897">
    <property type="term" value="F:cobalt ion binding"/>
    <property type="evidence" value="ECO:0007669"/>
    <property type="project" value="TreeGrafter"/>
</dbReference>
<keyword evidence="4" id="KW-1185">Reference proteome</keyword>
<sequence length="173" mass="19708">MICENCQQREAAIVVTQVNNGHQLKKHLCHECAANIHPFHVEQQHDTLHDMLSTWFGTPTWQKEKQPTKKQTVCASCHTTFEQFLQDGKFGCSDCYDAFRDHLPQLLKRLHGGTEHIGKMPNAVSEKAALKKRIELLRQTMRTAVEEERFEDAAKLRDEARALEAQLAGGETS</sequence>
<dbReference type="Pfam" id="PF02151">
    <property type="entry name" value="UVR"/>
    <property type="match status" value="1"/>
</dbReference>
<dbReference type="OrthoDB" id="9788704at2"/>
<dbReference type="GO" id="GO:0005507">
    <property type="term" value="F:copper ion binding"/>
    <property type="evidence" value="ECO:0007669"/>
    <property type="project" value="TreeGrafter"/>
</dbReference>
<dbReference type="PANTHER" id="PTHR38430:SF1">
    <property type="entry name" value="PROTEIN-ARGININE KINASE ACTIVATOR PROTEIN"/>
    <property type="match status" value="1"/>
</dbReference>
<dbReference type="PANTHER" id="PTHR38430">
    <property type="entry name" value="PROTEIN-ARGININE KINASE ACTIVATOR PROTEIN"/>
    <property type="match status" value="1"/>
</dbReference>
<evidence type="ECO:0000259" key="2">
    <source>
        <dbReference type="PROSITE" id="PS50151"/>
    </source>
</evidence>
<dbReference type="PROSITE" id="PS50151">
    <property type="entry name" value="UVR"/>
    <property type="match status" value="1"/>
</dbReference>
<feature type="coiled-coil region" evidence="1">
    <location>
        <begin position="127"/>
        <end position="173"/>
    </location>
</feature>
<dbReference type="GO" id="GO:0008270">
    <property type="term" value="F:zinc ion binding"/>
    <property type="evidence" value="ECO:0007669"/>
    <property type="project" value="TreeGrafter"/>
</dbReference>
<dbReference type="InterPro" id="IPR001943">
    <property type="entry name" value="UVR_dom"/>
</dbReference>
<dbReference type="AlphaFoldDB" id="A0A1C0YXI7"/>
<reference evidence="3 4" key="1">
    <citation type="submission" date="2016-07" db="EMBL/GenBank/DDBJ databases">
        <title>Caryophanon latum genome sequencing.</title>
        <authorList>
            <person name="Verma A."/>
            <person name="Pal Y."/>
            <person name="Krishnamurthi S."/>
        </authorList>
    </citation>
    <scope>NUCLEOTIDE SEQUENCE [LARGE SCALE GENOMIC DNA]</scope>
    <source>
        <strain evidence="3 4">DSM 14151</strain>
    </source>
</reference>
<dbReference type="GO" id="GO:1990170">
    <property type="term" value="P:stress response to cadmium ion"/>
    <property type="evidence" value="ECO:0007669"/>
    <property type="project" value="TreeGrafter"/>
</dbReference>
<evidence type="ECO:0000313" key="3">
    <source>
        <dbReference type="EMBL" id="OCS91877.1"/>
    </source>
</evidence>
<feature type="domain" description="UVR" evidence="2">
    <location>
        <begin position="131"/>
        <end position="166"/>
    </location>
</feature>
<dbReference type="GO" id="GO:0046870">
    <property type="term" value="F:cadmium ion binding"/>
    <property type="evidence" value="ECO:0007669"/>
    <property type="project" value="TreeGrafter"/>
</dbReference>
<dbReference type="Gene3D" id="4.10.860.10">
    <property type="entry name" value="UVR domain"/>
    <property type="match status" value="1"/>
</dbReference>
<dbReference type="InterPro" id="IPR036876">
    <property type="entry name" value="UVR_dom_sf"/>
</dbReference>
<evidence type="ECO:0000313" key="4">
    <source>
        <dbReference type="Proteomes" id="UP000093482"/>
    </source>
</evidence>
<proteinExistence type="predicted"/>
<evidence type="ECO:0000256" key="1">
    <source>
        <dbReference type="SAM" id="Coils"/>
    </source>
</evidence>
<dbReference type="GO" id="GO:1990169">
    <property type="term" value="P:stress response to copper ion"/>
    <property type="evidence" value="ECO:0007669"/>
    <property type="project" value="TreeGrafter"/>
</dbReference>
<organism evidence="3 4">
    <name type="scientific">Caryophanon latum</name>
    <dbReference type="NCBI Taxonomy" id="33977"/>
    <lineage>
        <taxon>Bacteria</taxon>
        <taxon>Bacillati</taxon>
        <taxon>Bacillota</taxon>
        <taxon>Bacilli</taxon>
        <taxon>Bacillales</taxon>
        <taxon>Caryophanaceae</taxon>
        <taxon>Caryophanon</taxon>
    </lineage>
</organism>